<comment type="caution">
    <text evidence="1">The sequence shown here is derived from an EMBL/GenBank/DDBJ whole genome shotgun (WGS) entry which is preliminary data.</text>
</comment>
<dbReference type="Proteomes" id="UP000299102">
    <property type="component" value="Unassembled WGS sequence"/>
</dbReference>
<proteinExistence type="predicted"/>
<name>A0A4C1SUF4_EUMVA</name>
<gene>
    <name evidence="1" type="ORF">EVAR_5114_1</name>
</gene>
<organism evidence="1 2">
    <name type="scientific">Eumeta variegata</name>
    <name type="common">Bagworm moth</name>
    <name type="synonym">Eumeta japonica</name>
    <dbReference type="NCBI Taxonomy" id="151549"/>
    <lineage>
        <taxon>Eukaryota</taxon>
        <taxon>Metazoa</taxon>
        <taxon>Ecdysozoa</taxon>
        <taxon>Arthropoda</taxon>
        <taxon>Hexapoda</taxon>
        <taxon>Insecta</taxon>
        <taxon>Pterygota</taxon>
        <taxon>Neoptera</taxon>
        <taxon>Endopterygota</taxon>
        <taxon>Lepidoptera</taxon>
        <taxon>Glossata</taxon>
        <taxon>Ditrysia</taxon>
        <taxon>Tineoidea</taxon>
        <taxon>Psychidae</taxon>
        <taxon>Oiketicinae</taxon>
        <taxon>Eumeta</taxon>
    </lineage>
</organism>
<keyword evidence="2" id="KW-1185">Reference proteome</keyword>
<dbReference type="OrthoDB" id="616263at2759"/>
<dbReference type="AlphaFoldDB" id="A0A4C1SUF4"/>
<accession>A0A4C1SUF4</accession>
<protein>
    <submittedName>
        <fullName evidence="1">Uncharacterized protein</fullName>
    </submittedName>
</protein>
<reference evidence="1 2" key="1">
    <citation type="journal article" date="2019" name="Commun. Biol.">
        <title>The bagworm genome reveals a unique fibroin gene that provides high tensile strength.</title>
        <authorList>
            <person name="Kono N."/>
            <person name="Nakamura H."/>
            <person name="Ohtoshi R."/>
            <person name="Tomita M."/>
            <person name="Numata K."/>
            <person name="Arakawa K."/>
        </authorList>
    </citation>
    <scope>NUCLEOTIDE SEQUENCE [LARGE SCALE GENOMIC DNA]</scope>
</reference>
<sequence length="107" mass="12212">MQIPLANDIQNKAMGPARTEASIAIPNAIYAIMFGSREAKQKRGFFYIELSLVVKWMHYDNPKRRKSWGLPDHASTSTAKPNIHKKNLVACKVGIRAKVLRDNDFEW</sequence>
<dbReference type="EMBL" id="BGZK01000019">
    <property type="protein sequence ID" value="GBP05809.1"/>
    <property type="molecule type" value="Genomic_DNA"/>
</dbReference>
<evidence type="ECO:0000313" key="2">
    <source>
        <dbReference type="Proteomes" id="UP000299102"/>
    </source>
</evidence>
<evidence type="ECO:0000313" key="1">
    <source>
        <dbReference type="EMBL" id="GBP05809.1"/>
    </source>
</evidence>